<gene>
    <name evidence="1" type="ORF">SS37A_24430</name>
</gene>
<proteinExistence type="predicted"/>
<organism evidence="1 2">
    <name type="scientific">Methylocystis iwaonis</name>
    <dbReference type="NCBI Taxonomy" id="2885079"/>
    <lineage>
        <taxon>Bacteria</taxon>
        <taxon>Pseudomonadati</taxon>
        <taxon>Pseudomonadota</taxon>
        <taxon>Alphaproteobacteria</taxon>
        <taxon>Hyphomicrobiales</taxon>
        <taxon>Methylocystaceae</taxon>
        <taxon>Methylocystis</taxon>
    </lineage>
</organism>
<evidence type="ECO:0000313" key="1">
    <source>
        <dbReference type="EMBL" id="BDV34914.1"/>
    </source>
</evidence>
<keyword evidence="2" id="KW-1185">Reference proteome</keyword>
<dbReference type="EMBL" id="AP027142">
    <property type="protein sequence ID" value="BDV34914.1"/>
    <property type="molecule type" value="Genomic_DNA"/>
</dbReference>
<protein>
    <submittedName>
        <fullName evidence="1">Uncharacterized protein</fullName>
    </submittedName>
</protein>
<dbReference type="Proteomes" id="UP001317629">
    <property type="component" value="Chromosome"/>
</dbReference>
<reference evidence="1 2" key="1">
    <citation type="journal article" date="2023" name="Int. J. Syst. Evol. Microbiol.">
        <title>Methylocystis iwaonis sp. nov., a type II methane-oxidizing bacterium from surface soil of a rice paddy field in Japan, and emended description of the genus Methylocystis (ex Whittenbury et al. 1970) Bowman et al. 1993.</title>
        <authorList>
            <person name="Kaise H."/>
            <person name="Sawadogo J.B."/>
            <person name="Alam M.S."/>
            <person name="Ueno C."/>
            <person name="Dianou D."/>
            <person name="Shinjo R."/>
            <person name="Asakawa S."/>
        </authorList>
    </citation>
    <scope>NUCLEOTIDE SEQUENCE [LARGE SCALE GENOMIC DNA]</scope>
    <source>
        <strain evidence="1 2">SS37A-Re</strain>
    </source>
</reference>
<sequence length="155" mass="17342">MEDWIMAKLSEGYSRVKSGIDSGRHSREELAERIKDAAINRHKDIEALLDNLKAARIRSGRDQAAQLRRATVARSNEVRATLNGLKSNRARESKAYHEKADAFMRDLTNGVAALLASFATANHDRASSLHRSFSEYARDRKHAAAIWHGKASAHH</sequence>
<evidence type="ECO:0000313" key="2">
    <source>
        <dbReference type="Proteomes" id="UP001317629"/>
    </source>
</evidence>
<accession>A0ABN6VGW8</accession>
<name>A0ABN6VGW8_9HYPH</name>